<reference evidence="1 2" key="1">
    <citation type="submission" date="2017-03" db="EMBL/GenBank/DDBJ databases">
        <authorList>
            <person name="Afonso C.L."/>
            <person name="Miller P.J."/>
            <person name="Scott M.A."/>
            <person name="Spackman E."/>
            <person name="Goraichik I."/>
            <person name="Dimitrov K.M."/>
            <person name="Suarez D.L."/>
            <person name="Swayne D.E."/>
        </authorList>
    </citation>
    <scope>NUCLEOTIDE SEQUENCE [LARGE SCALE GENOMIC DNA]</scope>
    <source>
        <strain evidence="1">PRJEB14757</strain>
    </source>
</reference>
<dbReference type="AlphaFoldDB" id="A0A1W1HFK5"/>
<gene>
    <name evidence="1" type="ORF">MTBBW1_2870002</name>
</gene>
<evidence type="ECO:0000313" key="1">
    <source>
        <dbReference type="EMBL" id="SLM31213.1"/>
    </source>
</evidence>
<sequence length="64" mass="8022">MKYEWDENKNSKNRAKHKVDFNRVTDFEWDSAFEYMDDRQDYHEIRYCVLGYIGVRIFHLTYAY</sequence>
<dbReference type="RefSeq" id="WP_080810102.1">
    <property type="nucleotide sequence ID" value="NZ_LT828588.1"/>
</dbReference>
<dbReference type="InterPro" id="IPR038573">
    <property type="entry name" value="BrnT_sf"/>
</dbReference>
<dbReference type="STRING" id="1246637.MTBBW1_2870002"/>
<dbReference type="OrthoDB" id="9802417at2"/>
<organism evidence="1 2">
    <name type="scientific">Desulfamplus magnetovallimortis</name>
    <dbReference type="NCBI Taxonomy" id="1246637"/>
    <lineage>
        <taxon>Bacteria</taxon>
        <taxon>Pseudomonadati</taxon>
        <taxon>Thermodesulfobacteriota</taxon>
        <taxon>Desulfobacteria</taxon>
        <taxon>Desulfobacterales</taxon>
        <taxon>Desulfobacteraceae</taxon>
        <taxon>Desulfamplus</taxon>
    </lineage>
</organism>
<evidence type="ECO:0000313" key="2">
    <source>
        <dbReference type="Proteomes" id="UP000191931"/>
    </source>
</evidence>
<keyword evidence="2" id="KW-1185">Reference proteome</keyword>
<accession>A0A1W1HFK5</accession>
<dbReference type="InterPro" id="IPR007460">
    <property type="entry name" value="BrnT_toxin"/>
</dbReference>
<dbReference type="Proteomes" id="UP000191931">
    <property type="component" value="Unassembled WGS sequence"/>
</dbReference>
<protein>
    <submittedName>
        <fullName evidence="1">Putative toxin-antitoxin system, toxin component</fullName>
    </submittedName>
</protein>
<proteinExistence type="predicted"/>
<dbReference type="Gene3D" id="3.10.450.530">
    <property type="entry name" value="Ribonuclease toxin, BrnT, of type II toxin-antitoxin system"/>
    <property type="match status" value="1"/>
</dbReference>
<dbReference type="Pfam" id="PF04365">
    <property type="entry name" value="BrnT_toxin"/>
    <property type="match status" value="1"/>
</dbReference>
<dbReference type="EMBL" id="FWEV01000209">
    <property type="protein sequence ID" value="SLM31213.1"/>
    <property type="molecule type" value="Genomic_DNA"/>
</dbReference>
<name>A0A1W1HFK5_9BACT</name>